<organism evidence="2 3">
    <name type="scientific">Porites evermanni</name>
    <dbReference type="NCBI Taxonomy" id="104178"/>
    <lineage>
        <taxon>Eukaryota</taxon>
        <taxon>Metazoa</taxon>
        <taxon>Cnidaria</taxon>
        <taxon>Anthozoa</taxon>
        <taxon>Hexacorallia</taxon>
        <taxon>Scleractinia</taxon>
        <taxon>Fungiina</taxon>
        <taxon>Poritidae</taxon>
        <taxon>Porites</taxon>
    </lineage>
</organism>
<name>A0ABN8M854_9CNID</name>
<evidence type="ECO:0000313" key="2">
    <source>
        <dbReference type="EMBL" id="CAH3025667.1"/>
    </source>
</evidence>
<dbReference type="EMBL" id="CALNXI010000365">
    <property type="protein sequence ID" value="CAH3025667.1"/>
    <property type="molecule type" value="Genomic_DNA"/>
</dbReference>
<dbReference type="Proteomes" id="UP001159427">
    <property type="component" value="Unassembled WGS sequence"/>
</dbReference>
<feature type="non-terminal residue" evidence="2">
    <location>
        <position position="1"/>
    </location>
</feature>
<evidence type="ECO:0000256" key="1">
    <source>
        <dbReference type="SAM" id="MobiDB-lite"/>
    </source>
</evidence>
<comment type="caution">
    <text evidence="2">The sequence shown here is derived from an EMBL/GenBank/DDBJ whole genome shotgun (WGS) entry which is preliminary data.</text>
</comment>
<reference evidence="2 3" key="1">
    <citation type="submission" date="2022-05" db="EMBL/GenBank/DDBJ databases">
        <authorList>
            <consortium name="Genoscope - CEA"/>
            <person name="William W."/>
        </authorList>
    </citation>
    <scope>NUCLEOTIDE SEQUENCE [LARGE SCALE GENOMIC DNA]</scope>
</reference>
<keyword evidence="3" id="KW-1185">Reference proteome</keyword>
<gene>
    <name evidence="2" type="ORF">PEVE_00026830</name>
</gene>
<protein>
    <submittedName>
        <fullName evidence="2">Uncharacterized protein</fullName>
    </submittedName>
</protein>
<accession>A0ABN8M854</accession>
<feature type="region of interest" description="Disordered" evidence="1">
    <location>
        <begin position="157"/>
        <end position="184"/>
    </location>
</feature>
<sequence length="238" mass="26614">RIRDSPTIRCEIFTFSRCCPPAERSHVSPLHQEKANTDGMESTIVKSSVAAGFSFGVTKAESSAPFTQRRSGTPVSSFPAVAGSGSSFPVPAHDNETSLAAELNTYCRRWILYFGRPYKIALQSSNLEVTKACTKVLAPVARTMYAETGEDVFLNPAREPPLREYHPNQPKRTKNIRGTKPTGGVERFDPFHSTHYYAEAEATTKWVNLLERHMEPKLPNWYEALIAEFACEVEKERG</sequence>
<proteinExistence type="predicted"/>
<evidence type="ECO:0000313" key="3">
    <source>
        <dbReference type="Proteomes" id="UP001159427"/>
    </source>
</evidence>